<protein>
    <submittedName>
        <fullName evidence="3">3-phenylpropionate/cinnamic acid dioxygenase small subunit</fullName>
    </submittedName>
</protein>
<evidence type="ECO:0000313" key="3">
    <source>
        <dbReference type="EMBL" id="NYE82483.1"/>
    </source>
</evidence>
<comment type="similarity">
    <text evidence="1">Belongs to the bacterial ring-hydroxylating dioxygenase beta subunit family.</text>
</comment>
<dbReference type="SUPFAM" id="SSF54427">
    <property type="entry name" value="NTF2-like"/>
    <property type="match status" value="1"/>
</dbReference>
<dbReference type="Proteomes" id="UP000542125">
    <property type="component" value="Unassembled WGS sequence"/>
</dbReference>
<evidence type="ECO:0000256" key="1">
    <source>
        <dbReference type="ARBA" id="ARBA00009570"/>
    </source>
</evidence>
<dbReference type="RefSeq" id="WP_179585415.1">
    <property type="nucleotide sequence ID" value="NZ_JACBYR010000001.1"/>
</dbReference>
<name>A0A7Y9LMU6_9BURK</name>
<keyword evidence="4" id="KW-1185">Reference proteome</keyword>
<gene>
    <name evidence="3" type="ORF">FHW18_001754</name>
</gene>
<proteinExistence type="inferred from homology"/>
<keyword evidence="3" id="KW-0223">Dioxygenase</keyword>
<evidence type="ECO:0000256" key="2">
    <source>
        <dbReference type="ARBA" id="ARBA00023002"/>
    </source>
</evidence>
<dbReference type="InterPro" id="IPR000391">
    <property type="entry name" value="Rng_hydr_dOase-bsu"/>
</dbReference>
<dbReference type="EMBL" id="JACBYR010000001">
    <property type="protein sequence ID" value="NYE82483.1"/>
    <property type="molecule type" value="Genomic_DNA"/>
</dbReference>
<evidence type="ECO:0000313" key="4">
    <source>
        <dbReference type="Proteomes" id="UP000542125"/>
    </source>
</evidence>
<dbReference type="AlphaFoldDB" id="A0A7Y9LMU6"/>
<dbReference type="InterPro" id="IPR032710">
    <property type="entry name" value="NTF2-like_dom_sf"/>
</dbReference>
<dbReference type="Pfam" id="PF00866">
    <property type="entry name" value="Ring_hydroxyl_B"/>
    <property type="match status" value="1"/>
</dbReference>
<dbReference type="GO" id="GO:0051213">
    <property type="term" value="F:dioxygenase activity"/>
    <property type="evidence" value="ECO:0007669"/>
    <property type="project" value="UniProtKB-KW"/>
</dbReference>
<organism evidence="3 4">
    <name type="scientific">Pigmentiphaga litoralis</name>
    <dbReference type="NCBI Taxonomy" id="516702"/>
    <lineage>
        <taxon>Bacteria</taxon>
        <taxon>Pseudomonadati</taxon>
        <taxon>Pseudomonadota</taxon>
        <taxon>Betaproteobacteria</taxon>
        <taxon>Burkholderiales</taxon>
        <taxon>Alcaligenaceae</taxon>
        <taxon>Pigmentiphaga</taxon>
    </lineage>
</organism>
<dbReference type="Gene3D" id="3.10.450.50">
    <property type="match status" value="1"/>
</dbReference>
<dbReference type="CDD" id="cd00667">
    <property type="entry name" value="ring_hydroxylating_dioxygenases_beta"/>
    <property type="match status" value="1"/>
</dbReference>
<sequence length="158" mass="18202">MTLTMQEQVERLNYDYADTLNQRRYAEWPDFFAQDRCDYRVVSRENHDAGLPAPLMGCYSHGMIKDRVTMLVKETLTYRKMYLRHAITNVRADQNADGSIAASANFTVMQSDPEGNASIYMVGCYRDRIEPLDGQLRFRSRLVIVDSFSIDTMLAVPL</sequence>
<accession>A0A7Y9LMU6</accession>
<reference evidence="3 4" key="1">
    <citation type="submission" date="2020-07" db="EMBL/GenBank/DDBJ databases">
        <title>Genomic Encyclopedia of Type Strains, Phase IV (KMG-V): Genome sequencing to study the core and pangenomes of soil and plant-associated prokaryotes.</title>
        <authorList>
            <person name="Whitman W."/>
        </authorList>
    </citation>
    <scope>NUCLEOTIDE SEQUENCE [LARGE SCALE GENOMIC DNA]</scope>
    <source>
        <strain evidence="3 4">SAS40</strain>
    </source>
</reference>
<keyword evidence="2" id="KW-0560">Oxidoreductase</keyword>
<comment type="caution">
    <text evidence="3">The sequence shown here is derived from an EMBL/GenBank/DDBJ whole genome shotgun (WGS) entry which is preliminary data.</text>
</comment>